<dbReference type="InterPro" id="IPR012349">
    <property type="entry name" value="Split_barrel_FMN-bd"/>
</dbReference>
<gene>
    <name evidence="2" type="ORF">ACFSKQ_15415</name>
</gene>
<dbReference type="Gene3D" id="2.30.110.10">
    <property type="entry name" value="Electron Transport, Fmn-binding Protein, Chain A"/>
    <property type="match status" value="1"/>
</dbReference>
<proteinExistence type="predicted"/>
<comment type="caution">
    <text evidence="2">The sequence shown here is derived from an EMBL/GenBank/DDBJ whole genome shotgun (WGS) entry which is preliminary data.</text>
</comment>
<evidence type="ECO:0000313" key="2">
    <source>
        <dbReference type="EMBL" id="MFD2238842.1"/>
    </source>
</evidence>
<dbReference type="InterPro" id="IPR038725">
    <property type="entry name" value="YdaG_split_barrel_FMN-bd"/>
</dbReference>
<feature type="domain" description="General stress protein FMN-binding split barrel" evidence="1">
    <location>
        <begin position="3"/>
        <end position="144"/>
    </location>
</feature>
<dbReference type="EMBL" id="JBHUIJ010000022">
    <property type="protein sequence ID" value="MFD2238842.1"/>
    <property type="molecule type" value="Genomic_DNA"/>
</dbReference>
<dbReference type="RefSeq" id="WP_209737300.1">
    <property type="nucleotide sequence ID" value="NZ_CP072611.1"/>
</dbReference>
<accession>A0ABW5CPT7</accession>
<dbReference type="Proteomes" id="UP001597371">
    <property type="component" value="Unassembled WGS sequence"/>
</dbReference>
<dbReference type="PANTHER" id="PTHR34818">
    <property type="entry name" value="PROTEIN BLI-3"/>
    <property type="match status" value="1"/>
</dbReference>
<evidence type="ECO:0000313" key="3">
    <source>
        <dbReference type="Proteomes" id="UP001597371"/>
    </source>
</evidence>
<dbReference type="SUPFAM" id="SSF50475">
    <property type="entry name" value="FMN-binding split barrel"/>
    <property type="match status" value="1"/>
</dbReference>
<dbReference type="PANTHER" id="PTHR34818:SF1">
    <property type="entry name" value="PROTEIN BLI-3"/>
    <property type="match status" value="1"/>
</dbReference>
<sequence>MADDTQKFWELLKEFDTCMVVTRDGQRLRGRPMAPKAGAGGEILFVTEKDTHKVDEIERDNQVACTFTRHGQYLAVSGTARVSTDRALIDEAWDAEVEAWMPQGKDGPNVAVLAVDPRTAELWDVKKNAVARAWELAKAYAGDKDRPDVGRHETLRP</sequence>
<dbReference type="Pfam" id="PF16242">
    <property type="entry name" value="Pyrid_ox_like"/>
    <property type="match status" value="1"/>
</dbReference>
<dbReference type="InterPro" id="IPR052917">
    <property type="entry name" value="Stress-Dev_Protein"/>
</dbReference>
<protein>
    <submittedName>
        <fullName evidence="2">Pyridoxamine 5'-phosphate oxidase family protein</fullName>
    </submittedName>
</protein>
<organism evidence="2 3">
    <name type="scientific">Aureimonas populi</name>
    <dbReference type="NCBI Taxonomy" id="1701758"/>
    <lineage>
        <taxon>Bacteria</taxon>
        <taxon>Pseudomonadati</taxon>
        <taxon>Pseudomonadota</taxon>
        <taxon>Alphaproteobacteria</taxon>
        <taxon>Hyphomicrobiales</taxon>
        <taxon>Aurantimonadaceae</taxon>
        <taxon>Aureimonas</taxon>
    </lineage>
</organism>
<evidence type="ECO:0000259" key="1">
    <source>
        <dbReference type="Pfam" id="PF16242"/>
    </source>
</evidence>
<keyword evidence="3" id="KW-1185">Reference proteome</keyword>
<reference evidence="3" key="1">
    <citation type="journal article" date="2019" name="Int. J. Syst. Evol. Microbiol.">
        <title>The Global Catalogue of Microorganisms (GCM) 10K type strain sequencing project: providing services to taxonomists for standard genome sequencing and annotation.</title>
        <authorList>
            <consortium name="The Broad Institute Genomics Platform"/>
            <consortium name="The Broad Institute Genome Sequencing Center for Infectious Disease"/>
            <person name="Wu L."/>
            <person name="Ma J."/>
        </authorList>
    </citation>
    <scope>NUCLEOTIDE SEQUENCE [LARGE SCALE GENOMIC DNA]</scope>
    <source>
        <strain evidence="3">ZS-35-S2</strain>
    </source>
</reference>
<name>A0ABW5CPT7_9HYPH</name>